<name>A0ACB7YLB8_9ERIC</name>
<organism evidence="1 2">
    <name type="scientific">Vaccinium darrowii</name>
    <dbReference type="NCBI Taxonomy" id="229202"/>
    <lineage>
        <taxon>Eukaryota</taxon>
        <taxon>Viridiplantae</taxon>
        <taxon>Streptophyta</taxon>
        <taxon>Embryophyta</taxon>
        <taxon>Tracheophyta</taxon>
        <taxon>Spermatophyta</taxon>
        <taxon>Magnoliopsida</taxon>
        <taxon>eudicotyledons</taxon>
        <taxon>Gunneridae</taxon>
        <taxon>Pentapetalae</taxon>
        <taxon>asterids</taxon>
        <taxon>Ericales</taxon>
        <taxon>Ericaceae</taxon>
        <taxon>Vaccinioideae</taxon>
        <taxon>Vaccinieae</taxon>
        <taxon>Vaccinium</taxon>
    </lineage>
</organism>
<evidence type="ECO:0000313" key="2">
    <source>
        <dbReference type="Proteomes" id="UP000828048"/>
    </source>
</evidence>
<reference evidence="1 2" key="1">
    <citation type="journal article" date="2021" name="Hortic Res">
        <title>High-quality reference genome and annotation aids understanding of berry development for evergreen blueberry (Vaccinium darrowii).</title>
        <authorList>
            <person name="Yu J."/>
            <person name="Hulse-Kemp A.M."/>
            <person name="Babiker E."/>
            <person name="Staton M."/>
        </authorList>
    </citation>
    <scope>NUCLEOTIDE SEQUENCE [LARGE SCALE GENOMIC DNA]</scope>
    <source>
        <strain evidence="2">cv. NJ 8807/NJ 8810</strain>
        <tissue evidence="1">Young leaf</tissue>
    </source>
</reference>
<sequence>MSEEDDLAEPSFVSEGEEDLSMSSSSEAVVVQYVTYGPEQDQHDNPKYDVDGLTWRRGDLIGEGAFGSVYLATLKEPESQPLGPFPTQMAVKSAEIFDSGSLQNEKQVLSILHKTKKSPYIIQCFGDEYTRGEKGENLYNLLLEYASGGSLSDQIRKSRGSGLPESDVRHFARSILRGIKHVHDCGFVHLDIKPDNILLVPCVSPSSGSTNFMAKICDFGLAKRANQRKSSLRGTVMYLSPEAVTDGIQEAPSDVWAIGCVVLELLTAKQVWTRKPYWSTEEFVRKIGHKFRTPKIPSGISEEGKEFLKGCFQRKAADRLTIDMLLKLPFVSDVDDEEENIEIKAEESEPVKVMDENYDEVPEECDEDLSSEAYFDEDAEVEPIEEEEEVEEEGSPRQDGSSLIETMEDEPSVIYLGTLTNHEKRSPASDETIRNHKRRKLMLSSDTDDEEENIEIKVEESEPVKVMDKNYYEEPEECDEDPSNKVYFDEDAEVEAIEDEEEDEGSPRQDDCSLIETVEDESSVIYLGTVTNHENRRHTSDETIHNHKRRKLILSSDTDDERKTWLCSLPYALPVAAAF</sequence>
<proteinExistence type="predicted"/>
<protein>
    <submittedName>
        <fullName evidence="1">Uncharacterized protein</fullName>
    </submittedName>
</protein>
<dbReference type="EMBL" id="CM037161">
    <property type="protein sequence ID" value="KAH7853993.1"/>
    <property type="molecule type" value="Genomic_DNA"/>
</dbReference>
<keyword evidence="2" id="KW-1185">Reference proteome</keyword>
<accession>A0ACB7YLB8</accession>
<comment type="caution">
    <text evidence="1">The sequence shown here is derived from an EMBL/GenBank/DDBJ whole genome shotgun (WGS) entry which is preliminary data.</text>
</comment>
<evidence type="ECO:0000313" key="1">
    <source>
        <dbReference type="EMBL" id="KAH7853993.1"/>
    </source>
</evidence>
<gene>
    <name evidence="1" type="ORF">Vadar_008908</name>
</gene>
<dbReference type="Proteomes" id="UP000828048">
    <property type="component" value="Chromosome 11"/>
</dbReference>